<dbReference type="InterPro" id="IPR026893">
    <property type="entry name" value="Tyr/Ser_Pase_IphP-type"/>
</dbReference>
<protein>
    <recommendedName>
        <fullName evidence="3">Tyrosine specific protein phosphatases domain-containing protein</fullName>
    </recommendedName>
</protein>
<keyword evidence="2" id="KW-1185">Reference proteome</keyword>
<evidence type="ECO:0008006" key="3">
    <source>
        <dbReference type="Google" id="ProtNLM"/>
    </source>
</evidence>
<dbReference type="InterPro" id="IPR029021">
    <property type="entry name" value="Prot-tyrosine_phosphatase-like"/>
</dbReference>
<dbReference type="RefSeq" id="XP_008045421.1">
    <property type="nucleotide sequence ID" value="XM_008047230.1"/>
</dbReference>
<dbReference type="GeneID" id="19417367"/>
<name>R7SAA0_TRAVS</name>
<dbReference type="AlphaFoldDB" id="R7SAA0"/>
<dbReference type="KEGG" id="tvs:TRAVEDRAFT_54311"/>
<dbReference type="Proteomes" id="UP000054317">
    <property type="component" value="Unassembled WGS sequence"/>
</dbReference>
<proteinExistence type="predicted"/>
<dbReference type="Pfam" id="PF13350">
    <property type="entry name" value="Y_phosphatase3"/>
    <property type="match status" value="1"/>
</dbReference>
<evidence type="ECO:0000313" key="1">
    <source>
        <dbReference type="EMBL" id="EIW51894.1"/>
    </source>
</evidence>
<dbReference type="SUPFAM" id="SSF52799">
    <property type="entry name" value="(Phosphotyrosine protein) phosphatases II"/>
    <property type="match status" value="1"/>
</dbReference>
<accession>R7SAA0</accession>
<reference evidence="2" key="1">
    <citation type="journal article" date="2012" name="Science">
        <title>The Paleozoic origin of enzymatic lignin decomposition reconstructed from 31 fungal genomes.</title>
        <authorList>
            <person name="Floudas D."/>
            <person name="Binder M."/>
            <person name="Riley R."/>
            <person name="Barry K."/>
            <person name="Blanchette R.A."/>
            <person name="Henrissat B."/>
            <person name="Martinez A.T."/>
            <person name="Otillar R."/>
            <person name="Spatafora J.W."/>
            <person name="Yadav J.S."/>
            <person name="Aerts A."/>
            <person name="Benoit I."/>
            <person name="Boyd A."/>
            <person name="Carlson A."/>
            <person name="Copeland A."/>
            <person name="Coutinho P.M."/>
            <person name="de Vries R.P."/>
            <person name="Ferreira P."/>
            <person name="Findley K."/>
            <person name="Foster B."/>
            <person name="Gaskell J."/>
            <person name="Glotzer D."/>
            <person name="Gorecki P."/>
            <person name="Heitman J."/>
            <person name="Hesse C."/>
            <person name="Hori C."/>
            <person name="Igarashi K."/>
            <person name="Jurgens J.A."/>
            <person name="Kallen N."/>
            <person name="Kersten P."/>
            <person name="Kohler A."/>
            <person name="Kuees U."/>
            <person name="Kumar T.K.A."/>
            <person name="Kuo A."/>
            <person name="LaButti K."/>
            <person name="Larrondo L.F."/>
            <person name="Lindquist E."/>
            <person name="Ling A."/>
            <person name="Lombard V."/>
            <person name="Lucas S."/>
            <person name="Lundell T."/>
            <person name="Martin R."/>
            <person name="McLaughlin D.J."/>
            <person name="Morgenstern I."/>
            <person name="Morin E."/>
            <person name="Murat C."/>
            <person name="Nagy L.G."/>
            <person name="Nolan M."/>
            <person name="Ohm R.A."/>
            <person name="Patyshakuliyeva A."/>
            <person name="Rokas A."/>
            <person name="Ruiz-Duenas F.J."/>
            <person name="Sabat G."/>
            <person name="Salamov A."/>
            <person name="Samejima M."/>
            <person name="Schmutz J."/>
            <person name="Slot J.C."/>
            <person name="St John F."/>
            <person name="Stenlid J."/>
            <person name="Sun H."/>
            <person name="Sun S."/>
            <person name="Syed K."/>
            <person name="Tsang A."/>
            <person name="Wiebenga A."/>
            <person name="Young D."/>
            <person name="Pisabarro A."/>
            <person name="Eastwood D.C."/>
            <person name="Martin F."/>
            <person name="Cullen D."/>
            <person name="Grigoriev I.V."/>
            <person name="Hibbett D.S."/>
        </authorList>
    </citation>
    <scope>NUCLEOTIDE SEQUENCE [LARGE SCALE GENOMIC DNA]</scope>
    <source>
        <strain evidence="2">FP-101664</strain>
    </source>
</reference>
<dbReference type="GO" id="GO:0004721">
    <property type="term" value="F:phosphoprotein phosphatase activity"/>
    <property type="evidence" value="ECO:0007669"/>
    <property type="project" value="InterPro"/>
</dbReference>
<sequence>MYLHCTGKDSTGLLASAILMLLGARDEKIVADYALTEVRMQPVMPTLTARFHNDTGFSENMTGLQSMSVSKPQTCKLSWR</sequence>
<dbReference type="EMBL" id="JH711798">
    <property type="protein sequence ID" value="EIW51894.1"/>
    <property type="molecule type" value="Genomic_DNA"/>
</dbReference>
<organism evidence="1 2">
    <name type="scientific">Trametes versicolor (strain FP-101664)</name>
    <name type="common">White-rot fungus</name>
    <name type="synonym">Coriolus versicolor</name>
    <dbReference type="NCBI Taxonomy" id="717944"/>
    <lineage>
        <taxon>Eukaryota</taxon>
        <taxon>Fungi</taxon>
        <taxon>Dikarya</taxon>
        <taxon>Basidiomycota</taxon>
        <taxon>Agaricomycotina</taxon>
        <taxon>Agaricomycetes</taxon>
        <taxon>Polyporales</taxon>
        <taxon>Polyporaceae</taxon>
        <taxon>Trametes</taxon>
    </lineage>
</organism>
<evidence type="ECO:0000313" key="2">
    <source>
        <dbReference type="Proteomes" id="UP000054317"/>
    </source>
</evidence>
<dbReference type="OrthoDB" id="9988524at2759"/>
<dbReference type="Gene3D" id="3.90.190.10">
    <property type="entry name" value="Protein tyrosine phosphatase superfamily"/>
    <property type="match status" value="1"/>
</dbReference>
<gene>
    <name evidence="1" type="ORF">TRAVEDRAFT_54311</name>
</gene>